<feature type="region of interest" description="Disordered" evidence="1">
    <location>
        <begin position="120"/>
        <end position="356"/>
    </location>
</feature>
<feature type="compositionally biased region" description="Acidic residues" evidence="1">
    <location>
        <begin position="133"/>
        <end position="156"/>
    </location>
</feature>
<comment type="caution">
    <text evidence="2">The sequence shown here is derived from an EMBL/GenBank/DDBJ whole genome shotgun (WGS) entry which is preliminary data.</text>
</comment>
<dbReference type="AlphaFoldDB" id="A0AAE8SW72"/>
<protein>
    <recommendedName>
        <fullName evidence="4">Apc15p domain-containing protein</fullName>
    </recommendedName>
</protein>
<sequence>MMSLLPDLTPRDPHSLWYTSPRHPSPQPPPSQDHSHQNPSSQDPNGRRPAPPHLSERSQLARLRADEQYAEIRRLTAQDFGSRWLKPVGVVKTLHQMREEKREQEEHQEALRREALAQELAEAEAAGQGAEFLAEEDGVEDVMLDGAQDLDDDIPEGADMSMGFGSSDDDDDDDDEDEDEDGEGEEGGGRDDLVTAGMRRTGDAFREALARGHADPAEMYGGDEDLDEEGQGHMLDEEDFIQAESPAMLGEGEDDLDMDANLDDEIPEAELSGYEHTDSDAELSSSEEEEEEEEEDYSGLGMGRRVSALAPPRSPTLRSRARLDEPRLSMDLSSILSQDESGFMESSPAMRAPRRQ</sequence>
<feature type="compositionally biased region" description="Basic and acidic residues" evidence="1">
    <location>
        <begin position="200"/>
        <end position="216"/>
    </location>
</feature>
<dbReference type="EMBL" id="ONZQ02000008">
    <property type="protein sequence ID" value="SPO03388.1"/>
    <property type="molecule type" value="Genomic_DNA"/>
</dbReference>
<evidence type="ECO:0000313" key="2">
    <source>
        <dbReference type="EMBL" id="SPO03388.1"/>
    </source>
</evidence>
<accession>A0AAE8SW72</accession>
<feature type="compositionally biased region" description="Acidic residues" evidence="1">
    <location>
        <begin position="167"/>
        <end position="186"/>
    </location>
</feature>
<dbReference type="Proteomes" id="UP001187682">
    <property type="component" value="Unassembled WGS sequence"/>
</dbReference>
<evidence type="ECO:0000313" key="3">
    <source>
        <dbReference type="Proteomes" id="UP001187682"/>
    </source>
</evidence>
<dbReference type="Pfam" id="PF05841">
    <property type="entry name" value="Apc15p"/>
    <property type="match status" value="1"/>
</dbReference>
<feature type="region of interest" description="Disordered" evidence="1">
    <location>
        <begin position="1"/>
        <end position="57"/>
    </location>
</feature>
<name>A0AAE8SW72_9PEZI</name>
<feature type="compositionally biased region" description="Polar residues" evidence="1">
    <location>
        <begin position="331"/>
        <end position="340"/>
    </location>
</feature>
<organism evidence="2 3">
    <name type="scientific">Cephalotrichum gorgonifer</name>
    <dbReference type="NCBI Taxonomy" id="2041049"/>
    <lineage>
        <taxon>Eukaryota</taxon>
        <taxon>Fungi</taxon>
        <taxon>Dikarya</taxon>
        <taxon>Ascomycota</taxon>
        <taxon>Pezizomycotina</taxon>
        <taxon>Sordariomycetes</taxon>
        <taxon>Hypocreomycetidae</taxon>
        <taxon>Microascales</taxon>
        <taxon>Microascaceae</taxon>
        <taxon>Cephalotrichum</taxon>
    </lineage>
</organism>
<dbReference type="InterPro" id="IPR008402">
    <property type="entry name" value="APC_su15/mnd2"/>
</dbReference>
<dbReference type="GO" id="GO:0031145">
    <property type="term" value="P:anaphase-promoting complex-dependent catabolic process"/>
    <property type="evidence" value="ECO:0007669"/>
    <property type="project" value="InterPro"/>
</dbReference>
<feature type="compositionally biased region" description="Acidic residues" evidence="1">
    <location>
        <begin position="285"/>
        <end position="297"/>
    </location>
</feature>
<evidence type="ECO:0008006" key="4">
    <source>
        <dbReference type="Google" id="ProtNLM"/>
    </source>
</evidence>
<reference evidence="2" key="1">
    <citation type="submission" date="2018-03" db="EMBL/GenBank/DDBJ databases">
        <authorList>
            <person name="Guldener U."/>
        </authorList>
    </citation>
    <scope>NUCLEOTIDE SEQUENCE</scope>
</reference>
<keyword evidence="3" id="KW-1185">Reference proteome</keyword>
<feature type="compositionally biased region" description="Low complexity" evidence="1">
    <location>
        <begin position="120"/>
        <end position="132"/>
    </location>
</feature>
<evidence type="ECO:0000256" key="1">
    <source>
        <dbReference type="SAM" id="MobiDB-lite"/>
    </source>
</evidence>
<proteinExistence type="predicted"/>
<dbReference type="GO" id="GO:0005680">
    <property type="term" value="C:anaphase-promoting complex"/>
    <property type="evidence" value="ECO:0007669"/>
    <property type="project" value="InterPro"/>
</dbReference>
<gene>
    <name evidence="2" type="ORF">DNG_06071</name>
</gene>
<feature type="compositionally biased region" description="Acidic residues" evidence="1">
    <location>
        <begin position="251"/>
        <end position="268"/>
    </location>
</feature>